<evidence type="ECO:0000313" key="1">
    <source>
        <dbReference type="EMBL" id="EFC44941.1"/>
    </source>
</evidence>
<sequence length="252" mass="28245">MLTNETLIVTVTFVSAFGQQAVKSFPLKLSKPYPKPSSTIPTRTVTFLSSEDETIPLREFYENPECLDQGIVPSFSLYRGYYDDYFTMDRTSSHSVILTSDLIIVKSLTFTNEEILPIWFGNSARIRLDVRYLPPIPKIVESIVYYNFIQPSITIACRSPYGDSYFYSSIRYSLLEDSSKIANGYASSATVPVRVLSAANPDSAVSSALFELTCSGPNRLGDTSISKYVTFIKEQPASSTPHQDIVKFLQFH</sequence>
<dbReference type="GeneID" id="8851202"/>
<reference evidence="1 2" key="1">
    <citation type="journal article" date="2010" name="Cell">
        <title>The genome of Naegleria gruberi illuminates early eukaryotic versatility.</title>
        <authorList>
            <person name="Fritz-Laylin L.K."/>
            <person name="Prochnik S.E."/>
            <person name="Ginger M.L."/>
            <person name="Dacks J.B."/>
            <person name="Carpenter M.L."/>
            <person name="Field M.C."/>
            <person name="Kuo A."/>
            <person name="Paredez A."/>
            <person name="Chapman J."/>
            <person name="Pham J."/>
            <person name="Shu S."/>
            <person name="Neupane R."/>
            <person name="Cipriano M."/>
            <person name="Mancuso J."/>
            <person name="Tu H."/>
            <person name="Salamov A."/>
            <person name="Lindquist E."/>
            <person name="Shapiro H."/>
            <person name="Lucas S."/>
            <person name="Grigoriev I.V."/>
            <person name="Cande W.Z."/>
            <person name="Fulton C."/>
            <person name="Rokhsar D.S."/>
            <person name="Dawson S.C."/>
        </authorList>
    </citation>
    <scope>NUCLEOTIDE SEQUENCE [LARGE SCALE GENOMIC DNA]</scope>
    <source>
        <strain evidence="1 2">NEG-M</strain>
    </source>
</reference>
<dbReference type="EMBL" id="GG738865">
    <property type="protein sequence ID" value="EFC44941.1"/>
    <property type="molecule type" value="Genomic_DNA"/>
</dbReference>
<dbReference type="VEuPathDB" id="AmoebaDB:NAEGRDRAFT_67007"/>
<dbReference type="Proteomes" id="UP000006671">
    <property type="component" value="Unassembled WGS sequence"/>
</dbReference>
<name>D2VDQ9_NAEGR</name>
<protein>
    <submittedName>
        <fullName evidence="1">Predicted protein</fullName>
    </submittedName>
</protein>
<accession>D2VDQ9</accession>
<organism evidence="2">
    <name type="scientific">Naegleria gruberi</name>
    <name type="common">Amoeba</name>
    <dbReference type="NCBI Taxonomy" id="5762"/>
    <lineage>
        <taxon>Eukaryota</taxon>
        <taxon>Discoba</taxon>
        <taxon>Heterolobosea</taxon>
        <taxon>Tetramitia</taxon>
        <taxon>Eutetramitia</taxon>
        <taxon>Vahlkampfiidae</taxon>
        <taxon>Naegleria</taxon>
    </lineage>
</organism>
<dbReference type="InParanoid" id="D2VDQ9"/>
<evidence type="ECO:0000313" key="2">
    <source>
        <dbReference type="Proteomes" id="UP000006671"/>
    </source>
</evidence>
<proteinExistence type="predicted"/>
<dbReference type="KEGG" id="ngr:NAEGRDRAFT_67007"/>
<keyword evidence="2" id="KW-1185">Reference proteome</keyword>
<dbReference type="AlphaFoldDB" id="D2VDQ9"/>
<gene>
    <name evidence="1" type="ORF">NAEGRDRAFT_67007</name>
</gene>
<dbReference type="RefSeq" id="XP_002677685.1">
    <property type="nucleotide sequence ID" value="XM_002677639.1"/>
</dbReference>